<dbReference type="Proteomes" id="UP000650582">
    <property type="component" value="Unassembled WGS sequence"/>
</dbReference>
<gene>
    <name evidence="5" type="ORF">RHS04_08822</name>
</gene>
<keyword evidence="1" id="KW-0677">Repeat</keyword>
<evidence type="ECO:0000313" key="5">
    <source>
        <dbReference type="EMBL" id="KAF8669625.1"/>
    </source>
</evidence>
<feature type="compositionally biased region" description="Polar residues" evidence="3">
    <location>
        <begin position="28"/>
        <end position="41"/>
    </location>
</feature>
<evidence type="ECO:0000256" key="1">
    <source>
        <dbReference type="ARBA" id="ARBA00022737"/>
    </source>
</evidence>
<protein>
    <submittedName>
        <fullName evidence="5">WD repeat-containing protein</fullName>
    </submittedName>
</protein>
<dbReference type="InterPro" id="IPR056884">
    <property type="entry name" value="NPHP3-like_N"/>
</dbReference>
<evidence type="ECO:0000313" key="6">
    <source>
        <dbReference type="Proteomes" id="UP000650582"/>
    </source>
</evidence>
<feature type="region of interest" description="Disordered" evidence="3">
    <location>
        <begin position="1"/>
        <end position="41"/>
    </location>
</feature>
<dbReference type="Gene3D" id="3.40.50.300">
    <property type="entry name" value="P-loop containing nucleotide triphosphate hydrolases"/>
    <property type="match status" value="1"/>
</dbReference>
<evidence type="ECO:0000256" key="3">
    <source>
        <dbReference type="SAM" id="MobiDB-lite"/>
    </source>
</evidence>
<proteinExistence type="predicted"/>
<dbReference type="InterPro" id="IPR027417">
    <property type="entry name" value="P-loop_NTPase"/>
</dbReference>
<dbReference type="EMBL" id="JACYCC010000289">
    <property type="protein sequence ID" value="KAF8669625.1"/>
    <property type="molecule type" value="Genomic_DNA"/>
</dbReference>
<reference evidence="5" key="1">
    <citation type="submission" date="2020-09" db="EMBL/GenBank/DDBJ databases">
        <title>Comparative genome analyses of four rice-infecting Rhizoctonia solani isolates reveal extensive enrichment of homogalacturonan modification genes.</title>
        <authorList>
            <person name="Lee D.-Y."/>
            <person name="Jeon J."/>
            <person name="Kim K.-T."/>
            <person name="Cheong K."/>
            <person name="Song H."/>
            <person name="Choi G."/>
            <person name="Ko J."/>
            <person name="Opiyo S.O."/>
            <person name="Zuo S."/>
            <person name="Madhav S."/>
            <person name="Lee Y.-H."/>
            <person name="Wang G.-L."/>
        </authorList>
    </citation>
    <scope>NUCLEOTIDE SEQUENCE</scope>
    <source>
        <strain evidence="5">AG1-IA YN-7</strain>
    </source>
</reference>
<keyword evidence="2" id="KW-0175">Coiled coil</keyword>
<dbReference type="Pfam" id="PF24883">
    <property type="entry name" value="NPHP3_N"/>
    <property type="match status" value="1"/>
</dbReference>
<name>A0A8H7GZU4_9AGAM</name>
<dbReference type="PROSITE" id="PS50837">
    <property type="entry name" value="NACHT"/>
    <property type="match status" value="1"/>
</dbReference>
<feature type="compositionally biased region" description="Low complexity" evidence="3">
    <location>
        <begin position="16"/>
        <end position="27"/>
    </location>
</feature>
<dbReference type="AlphaFoldDB" id="A0A8H7GZU4"/>
<dbReference type="InterPro" id="IPR007111">
    <property type="entry name" value="NACHT_NTPase"/>
</dbReference>
<accession>A0A8H7GZU4</accession>
<feature type="domain" description="NACHT" evidence="4">
    <location>
        <begin position="249"/>
        <end position="396"/>
    </location>
</feature>
<evidence type="ECO:0000259" key="4">
    <source>
        <dbReference type="PROSITE" id="PS50837"/>
    </source>
</evidence>
<evidence type="ECO:0000256" key="2">
    <source>
        <dbReference type="SAM" id="Coils"/>
    </source>
</evidence>
<comment type="caution">
    <text evidence="5">The sequence shown here is derived from an EMBL/GenBank/DDBJ whole genome shotgun (WGS) entry which is preliminary data.</text>
</comment>
<feature type="coiled-coil region" evidence="2">
    <location>
        <begin position="116"/>
        <end position="143"/>
    </location>
</feature>
<organism evidence="5 6">
    <name type="scientific">Rhizoctonia solani</name>
    <dbReference type="NCBI Taxonomy" id="456999"/>
    <lineage>
        <taxon>Eukaryota</taxon>
        <taxon>Fungi</taxon>
        <taxon>Dikarya</taxon>
        <taxon>Basidiomycota</taxon>
        <taxon>Agaricomycotina</taxon>
        <taxon>Agaricomycetes</taxon>
        <taxon>Cantharellales</taxon>
        <taxon>Ceratobasidiaceae</taxon>
        <taxon>Rhizoctonia</taxon>
    </lineage>
</organism>
<dbReference type="PANTHER" id="PTHR10039">
    <property type="entry name" value="AMELOGENIN"/>
    <property type="match status" value="1"/>
</dbReference>
<dbReference type="SUPFAM" id="SSF52540">
    <property type="entry name" value="P-loop containing nucleoside triphosphate hydrolases"/>
    <property type="match status" value="1"/>
</dbReference>
<sequence>MGPIMESAWEETDGAPNDTTCDPTPDTSGQRNKGPNQDSLNRETQSLRKMGIEENMHAIHAATKLFPSLHSAIGNLMAPLEHFRASRINQHEYNNIVSQLNEMTEYLKRNGEGCKSKQLKENISKISKTINREIDEVRKLQQDSKTTQVLRAREREIDLEHRFRRIEESFRRIQMETSTIEWSKIREALTGLMSIREQDNQLKELKPAMLALYNSHISHNVGRGPCTQDTRSETLAEIEKWYEDPARPAIFWLNGMAGTGKTTIAYTIASKLETQGRLGASFFCTIASEECKAATGIIPTIACQLSYQSTPFKAKLGEAIEQHPNAPTSLISNQLDWLLVDTLSAAAHNMPKSLVVVIDALDECSGRGMVGLLLKSLFAGAIAGKLPIKFLITSRPEPRIYEALASQSDDLRSVLNLHEVNQDSVRQDIRKYLQQELSSLLDHETGDKLDCLVESSGQLFIYAATAVRYIDVENPEVDSRDRLDAMIAIESNSTQRHADIDALYDRILSRALEKKEPFEREKILSVVWTAVCRDSPTSLTEMTVLAGLRDEKATSSVLASLRSVLHVSKNQDVSTFHASFPQFILDRSRSDYFSCDEGKVRKAWSLRCLKRLRIELSSHPNLTDVSPRLEFAAYHWVFLFKRQQQSQLTEFYSDLEWLFENHFEGWLRLAIQSIFPQAKTEAPQEARDVGASMKRIKGRLRETLGFDNFPSKLILLFSHPGIPQHLQQALINTYICLRNPGCRDDIRNQAMENKQNGRSKPMSSTNGTRTHWIWEQIDYDALGVKLDNDIRKAIEQNV</sequence>